<comment type="caution">
    <text evidence="3">The sequence shown here is derived from an EMBL/GenBank/DDBJ whole genome shotgun (WGS) entry which is preliminary data.</text>
</comment>
<evidence type="ECO:0000313" key="4">
    <source>
        <dbReference type="Proteomes" id="UP000815325"/>
    </source>
</evidence>
<sequence length="182" mass="19844">MASYQMLKSLDTQSCGAPIRKVRQEYRPQATLPTLHTTSCLATCKLSNQPFKRGHLLARSVESNSQQESISEVSPHEHDVQAEGDGVESAAPGGGRARENKPKGKQEGQAQQTAEGPSAEEVEWIESEKQKDWNGKVEPPAIGEGPPPSGVWFLAVVIVGLSAVTWQAIRLLGEFVRDRCQQ</sequence>
<feature type="compositionally biased region" description="Polar residues" evidence="1">
    <location>
        <begin position="61"/>
        <end position="72"/>
    </location>
</feature>
<keyword evidence="2" id="KW-0472">Membrane</keyword>
<reference evidence="3" key="1">
    <citation type="submission" date="2017-08" db="EMBL/GenBank/DDBJ databases">
        <authorList>
            <person name="Polle J.E."/>
            <person name="Barry K."/>
            <person name="Cushman J."/>
            <person name="Schmutz J."/>
            <person name="Tran D."/>
            <person name="Hathwaick L.T."/>
            <person name="Yim W.C."/>
            <person name="Jenkins J."/>
            <person name="Mckie-Krisberg Z.M."/>
            <person name="Prochnik S."/>
            <person name="Lindquist E."/>
            <person name="Dockter R.B."/>
            <person name="Adam C."/>
            <person name="Molina H."/>
            <person name="Bunkerborg J."/>
            <person name="Jin E."/>
            <person name="Buchheim M."/>
            <person name="Magnuson J."/>
        </authorList>
    </citation>
    <scope>NUCLEOTIDE SEQUENCE</scope>
    <source>
        <strain evidence="3">CCAP 19/18</strain>
    </source>
</reference>
<proteinExistence type="predicted"/>
<keyword evidence="2" id="KW-0812">Transmembrane</keyword>
<evidence type="ECO:0000313" key="3">
    <source>
        <dbReference type="EMBL" id="KAF5837219.1"/>
    </source>
</evidence>
<evidence type="ECO:0008006" key="5">
    <source>
        <dbReference type="Google" id="ProtNLM"/>
    </source>
</evidence>
<evidence type="ECO:0000256" key="2">
    <source>
        <dbReference type="SAM" id="Phobius"/>
    </source>
</evidence>
<protein>
    <recommendedName>
        <fullName evidence="5">Encoded protein</fullName>
    </recommendedName>
</protein>
<keyword evidence="4" id="KW-1185">Reference proteome</keyword>
<feature type="transmembrane region" description="Helical" evidence="2">
    <location>
        <begin position="150"/>
        <end position="169"/>
    </location>
</feature>
<feature type="region of interest" description="Disordered" evidence="1">
    <location>
        <begin position="60"/>
        <end position="146"/>
    </location>
</feature>
<feature type="compositionally biased region" description="Basic and acidic residues" evidence="1">
    <location>
        <begin position="96"/>
        <end position="106"/>
    </location>
</feature>
<dbReference type="EMBL" id="MU069624">
    <property type="protein sequence ID" value="KAF5837219.1"/>
    <property type="molecule type" value="Genomic_DNA"/>
</dbReference>
<dbReference type="Proteomes" id="UP000815325">
    <property type="component" value="Unassembled WGS sequence"/>
</dbReference>
<name>A0ABQ7GRH9_DUNSA</name>
<feature type="non-terminal residue" evidence="3">
    <location>
        <position position="1"/>
    </location>
</feature>
<organism evidence="3 4">
    <name type="scientific">Dunaliella salina</name>
    <name type="common">Green alga</name>
    <name type="synonym">Protococcus salinus</name>
    <dbReference type="NCBI Taxonomy" id="3046"/>
    <lineage>
        <taxon>Eukaryota</taxon>
        <taxon>Viridiplantae</taxon>
        <taxon>Chlorophyta</taxon>
        <taxon>core chlorophytes</taxon>
        <taxon>Chlorophyceae</taxon>
        <taxon>CS clade</taxon>
        <taxon>Chlamydomonadales</taxon>
        <taxon>Dunaliellaceae</taxon>
        <taxon>Dunaliella</taxon>
    </lineage>
</organism>
<accession>A0ABQ7GRH9</accession>
<keyword evidence="2" id="KW-1133">Transmembrane helix</keyword>
<gene>
    <name evidence="3" type="ORF">DUNSADRAFT_4674</name>
</gene>
<evidence type="ECO:0000256" key="1">
    <source>
        <dbReference type="SAM" id="MobiDB-lite"/>
    </source>
</evidence>
<feature type="compositionally biased region" description="Basic and acidic residues" evidence="1">
    <location>
        <begin position="126"/>
        <end position="135"/>
    </location>
</feature>